<dbReference type="InterPro" id="IPR011123">
    <property type="entry name" value="Y_Y_Y"/>
</dbReference>
<dbReference type="Gene3D" id="2.130.10.10">
    <property type="entry name" value="YVTN repeat-like/Quinoprotein amine dehydrogenase"/>
    <property type="match status" value="2"/>
</dbReference>
<dbReference type="InterPro" id="IPR029787">
    <property type="entry name" value="Nucleotide_cyclase"/>
</dbReference>
<evidence type="ECO:0000259" key="5">
    <source>
        <dbReference type="PROSITE" id="PS50887"/>
    </source>
</evidence>
<keyword evidence="7" id="KW-1185">Reference proteome</keyword>
<keyword evidence="3" id="KW-0812">Transmembrane</keyword>
<proteinExistence type="predicted"/>
<dbReference type="SUPFAM" id="SSF63829">
    <property type="entry name" value="Calcium-dependent phosphotriesterase"/>
    <property type="match status" value="2"/>
</dbReference>
<dbReference type="InterPro" id="IPR050469">
    <property type="entry name" value="Diguanylate_Cyclase"/>
</dbReference>
<dbReference type="InterPro" id="IPR043128">
    <property type="entry name" value="Rev_trsase/Diguanyl_cyclase"/>
</dbReference>
<dbReference type="Pfam" id="PF07494">
    <property type="entry name" value="Reg_prop"/>
    <property type="match status" value="8"/>
</dbReference>
<dbReference type="SMART" id="SM00267">
    <property type="entry name" value="GGDEF"/>
    <property type="match status" value="1"/>
</dbReference>
<dbReference type="InterPro" id="IPR015943">
    <property type="entry name" value="WD40/YVTN_repeat-like_dom_sf"/>
</dbReference>
<dbReference type="InterPro" id="IPR011110">
    <property type="entry name" value="Reg_prop"/>
</dbReference>
<evidence type="ECO:0000256" key="2">
    <source>
        <dbReference type="ARBA" id="ARBA00034247"/>
    </source>
</evidence>
<feature type="chain" id="PRO_5045319256" description="diguanylate cyclase" evidence="4">
    <location>
        <begin position="44"/>
        <end position="999"/>
    </location>
</feature>
<dbReference type="Pfam" id="PF07495">
    <property type="entry name" value="Y_Y_Y"/>
    <property type="match status" value="1"/>
</dbReference>
<dbReference type="Gene3D" id="3.30.70.270">
    <property type="match status" value="1"/>
</dbReference>
<dbReference type="EMBL" id="AP024238">
    <property type="protein sequence ID" value="BCO29363.1"/>
    <property type="molecule type" value="Genomic_DNA"/>
</dbReference>
<evidence type="ECO:0000313" key="7">
    <source>
        <dbReference type="Proteomes" id="UP000824366"/>
    </source>
</evidence>
<accession>A0ABN6DGR2</accession>
<evidence type="ECO:0000256" key="4">
    <source>
        <dbReference type="SAM" id="SignalP"/>
    </source>
</evidence>
<evidence type="ECO:0000256" key="1">
    <source>
        <dbReference type="ARBA" id="ARBA00012528"/>
    </source>
</evidence>
<dbReference type="CDD" id="cd01949">
    <property type="entry name" value="GGDEF"/>
    <property type="match status" value="1"/>
</dbReference>
<dbReference type="PROSITE" id="PS50887">
    <property type="entry name" value="GGDEF"/>
    <property type="match status" value="1"/>
</dbReference>
<keyword evidence="4" id="KW-0732">Signal</keyword>
<dbReference type="PANTHER" id="PTHR45138:SF9">
    <property type="entry name" value="DIGUANYLATE CYCLASE DGCM-RELATED"/>
    <property type="match status" value="1"/>
</dbReference>
<dbReference type="Proteomes" id="UP000824366">
    <property type="component" value="Chromosome"/>
</dbReference>
<name>A0ABN6DGR2_9BURK</name>
<organism evidence="6 7">
    <name type="scientific">Rhodoferax lithotrophicus</name>
    <dbReference type="NCBI Taxonomy" id="2798804"/>
    <lineage>
        <taxon>Bacteria</taxon>
        <taxon>Pseudomonadati</taxon>
        <taxon>Pseudomonadota</taxon>
        <taxon>Betaproteobacteria</taxon>
        <taxon>Burkholderiales</taxon>
        <taxon>Comamonadaceae</taxon>
        <taxon>Rhodoferax</taxon>
    </lineage>
</organism>
<dbReference type="Gene3D" id="2.60.40.10">
    <property type="entry name" value="Immunoglobulins"/>
    <property type="match status" value="1"/>
</dbReference>
<gene>
    <name evidence="6" type="ORF">MIZ03_4286</name>
</gene>
<dbReference type="PANTHER" id="PTHR45138">
    <property type="entry name" value="REGULATORY COMPONENTS OF SENSORY TRANSDUCTION SYSTEM"/>
    <property type="match status" value="1"/>
</dbReference>
<reference evidence="6 7" key="1">
    <citation type="journal article" date="2021" name="Microbiol. Spectr.">
        <title>A Single Bacterium Capable of Oxidation and Reduction of Iron at Circumneutral pH.</title>
        <authorList>
            <person name="Kato S."/>
            <person name="Ohkuma M."/>
        </authorList>
    </citation>
    <scope>NUCLEOTIDE SEQUENCE [LARGE SCALE GENOMIC DNA]</scope>
    <source>
        <strain evidence="6 7">MIZ03</strain>
    </source>
</reference>
<keyword evidence="3" id="KW-1133">Transmembrane helix</keyword>
<evidence type="ECO:0000256" key="3">
    <source>
        <dbReference type="SAM" id="Phobius"/>
    </source>
</evidence>
<evidence type="ECO:0000313" key="6">
    <source>
        <dbReference type="EMBL" id="BCO29363.1"/>
    </source>
</evidence>
<dbReference type="InterPro" id="IPR000160">
    <property type="entry name" value="GGDEF_dom"/>
</dbReference>
<dbReference type="NCBIfam" id="TIGR00254">
    <property type="entry name" value="GGDEF"/>
    <property type="match status" value="1"/>
</dbReference>
<comment type="catalytic activity">
    <reaction evidence="2">
        <text>2 GTP = 3',3'-c-di-GMP + 2 diphosphate</text>
        <dbReference type="Rhea" id="RHEA:24898"/>
        <dbReference type="ChEBI" id="CHEBI:33019"/>
        <dbReference type="ChEBI" id="CHEBI:37565"/>
        <dbReference type="ChEBI" id="CHEBI:58805"/>
        <dbReference type="EC" id="2.7.7.65"/>
    </reaction>
</comment>
<dbReference type="Pfam" id="PF00990">
    <property type="entry name" value="GGDEF"/>
    <property type="match status" value="1"/>
</dbReference>
<dbReference type="EC" id="2.7.7.65" evidence="1"/>
<sequence length="999" mass="108970">MRRPPRTHHEMPCSCLMTMRRTRLLTRLLAWLTFVLCMASAPAVPSAWTPGMAAGDDIRALSQYKVDNWQNEQGLPMNLVHALLQTRDGYLWVGTAGGLARFDGHHFTTFELSEAAEAANQPVFGLMEDSEQTLWIAHGKGALRYRHGLFQTAFSTEVTAGQRVYAFAQAPDGSVWSATENGLVRWNKGVTKLYQQADGLPTNRLRTLAFDRSGVLWIGTSGGGLVSFSANRFTVWNPANGFPHLQVRFVLADPDGSIWAATAGGGLAHLHQGQITTYTVADGLPTDQLTALSLDAQGALWIGTWGAGISRLHHGKFTTLSTAGGLTGDQIWSIRADREGSVWVGTWVGGLNRLSQRNFDALGTPEGLSHDNVRSVLHASNGITWVATAGGGLNRLENGQITTLNRKDGLPTNELSSLLEDRDGSLWIGSYTNGIARLQQGKIRTYGVSQGLPSPDVRVMYQDSKGIVWVGTQSGLARFNGQGFSAVREPGAPRDVTSAILEDHDGTLWFGTSGQGLFRYRHEVFTTLTTANGLVSNWIMSLYEDNDANLWIGSSGEGMNRLHNGELTSIRPADGLWDGTAQTILEDHTGHLWMTSNRGFYRVARADLVALTERRQDKIVSTAFGQGNALRSTLFAGGVKPAGDIDRAGKLWLPSNKGLVIVNPQNLPNADQAPATRLENVVINGVSSPADSLVTLPPGAVPLTIRYTAMTLRNADRVRFRYQMDGITPQWVDTGSNHEVSFPALPHGNYRFRLAASMDGQHWSKADAELSITVQPFFYQTLWFKTLVLLMSVMTMVAVFRLRTRSLRMRHDEMERLVAQRTDELRLANEHLSRLSFVDALTGLANRRRFDDALAEEWRRANRHQTPLALVMADIDGFKLYNDALGHQEGDHCLTAVAGVFLRAAGRAGDLAARYGGEEMVFLMPGADHAAAWSMAEGLRAACEALAIPHPTSPVGPVVTISLGVASCIPSADTSAETLLAQADAALYRAKESGRNRVC</sequence>
<keyword evidence="3" id="KW-0472">Membrane</keyword>
<feature type="signal peptide" evidence="4">
    <location>
        <begin position="1"/>
        <end position="43"/>
    </location>
</feature>
<dbReference type="SUPFAM" id="SSF55073">
    <property type="entry name" value="Nucleotide cyclase"/>
    <property type="match status" value="1"/>
</dbReference>
<feature type="transmembrane region" description="Helical" evidence="3">
    <location>
        <begin position="782"/>
        <end position="800"/>
    </location>
</feature>
<feature type="domain" description="GGDEF" evidence="5">
    <location>
        <begin position="866"/>
        <end position="999"/>
    </location>
</feature>
<dbReference type="InterPro" id="IPR013783">
    <property type="entry name" value="Ig-like_fold"/>
</dbReference>
<protein>
    <recommendedName>
        <fullName evidence="1">diguanylate cyclase</fullName>
        <ecNumber evidence="1">2.7.7.65</ecNumber>
    </recommendedName>
</protein>